<dbReference type="Pfam" id="PF21957">
    <property type="entry name" value="Zn_ribbon_16"/>
    <property type="match status" value="1"/>
</dbReference>
<evidence type="ECO:0000313" key="3">
    <source>
        <dbReference type="EMBL" id="MFC0604586.1"/>
    </source>
</evidence>
<dbReference type="Proteomes" id="UP001589832">
    <property type="component" value="Unassembled WGS sequence"/>
</dbReference>
<dbReference type="InterPro" id="IPR047731">
    <property type="entry name" value="Zinc_ribbon_put"/>
</dbReference>
<keyword evidence="4" id="KW-1185">Reference proteome</keyword>
<accession>A0ABV6QB10</accession>
<dbReference type="EMBL" id="JBHLTQ010000004">
    <property type="protein sequence ID" value="MFC0604586.1"/>
    <property type="molecule type" value="Genomic_DNA"/>
</dbReference>
<feature type="domain" description="DUF6371" evidence="1">
    <location>
        <begin position="91"/>
        <end position="241"/>
    </location>
</feature>
<gene>
    <name evidence="3" type="ORF">ACFFGA_08480</name>
</gene>
<protein>
    <submittedName>
        <fullName evidence="3">DUF6371 domain-containing protein</fullName>
    </submittedName>
</protein>
<evidence type="ECO:0000259" key="1">
    <source>
        <dbReference type="Pfam" id="PF19898"/>
    </source>
</evidence>
<dbReference type="RefSeq" id="WP_386062479.1">
    <property type="nucleotide sequence ID" value="NZ_JBHLTQ010000004.1"/>
</dbReference>
<proteinExistence type="predicted"/>
<feature type="domain" description="Zinc beta-ribbon finger putative" evidence="2">
    <location>
        <begin position="3"/>
        <end position="56"/>
    </location>
</feature>
<dbReference type="NCBIfam" id="NF040506">
    <property type="entry name" value="PG0870_Nterm"/>
    <property type="match status" value="1"/>
</dbReference>
<sequence length="283" mass="32792">MNFKYKLDPTSKKFYCPACGKKSFVCYIEVATNKYLESTIGRCDRESKCAYHKTPKGNLPISSTCFIQQPKTPTYHTDDVIGYYGRDYNNNKFVSYLKQHFAPRDIKSVIQKYFIGTSSHWKGATVFWQIDHKMNVHAGKVMLYNPFTGNRVKKPFNHINWMHRVLQINNFVLQQCLFGIHNLCDFDSDSTVCIVESEKTAIVMSLLYPQFLWLATGSKSNLKLDLLQPLKGYKIIVYPDKLEYNDWKIKVQNFKNLGYNIICSYFVEKLSVCEGADLADVLI</sequence>
<reference evidence="3 4" key="1">
    <citation type="submission" date="2024-09" db="EMBL/GenBank/DDBJ databases">
        <authorList>
            <person name="Sun Q."/>
            <person name="Mori K."/>
        </authorList>
    </citation>
    <scope>NUCLEOTIDE SEQUENCE [LARGE SCALE GENOMIC DNA]</scope>
    <source>
        <strain evidence="3 4">NCAIM B.02481</strain>
    </source>
</reference>
<evidence type="ECO:0000259" key="2">
    <source>
        <dbReference type="Pfam" id="PF21957"/>
    </source>
</evidence>
<organism evidence="3 4">
    <name type="scientific">Winogradskyella pulchriflava</name>
    <dbReference type="NCBI Taxonomy" id="1110688"/>
    <lineage>
        <taxon>Bacteria</taxon>
        <taxon>Pseudomonadati</taxon>
        <taxon>Bacteroidota</taxon>
        <taxon>Flavobacteriia</taxon>
        <taxon>Flavobacteriales</taxon>
        <taxon>Flavobacteriaceae</taxon>
        <taxon>Winogradskyella</taxon>
    </lineage>
</organism>
<evidence type="ECO:0000313" key="4">
    <source>
        <dbReference type="Proteomes" id="UP001589832"/>
    </source>
</evidence>
<comment type="caution">
    <text evidence="3">The sequence shown here is derived from an EMBL/GenBank/DDBJ whole genome shotgun (WGS) entry which is preliminary data.</text>
</comment>
<name>A0ABV6QB10_9FLAO</name>
<dbReference type="Pfam" id="PF19898">
    <property type="entry name" value="DUF6371"/>
    <property type="match status" value="1"/>
</dbReference>
<dbReference type="InterPro" id="IPR045951">
    <property type="entry name" value="DUF6371"/>
</dbReference>